<gene>
    <name evidence="2" type="ordered locus">Acav_1809</name>
</gene>
<reference evidence="2" key="1">
    <citation type="submission" date="2011-02" db="EMBL/GenBank/DDBJ databases">
        <title>Complete sequence of Acidovorax avenae subsp. avenae ATCC 19860.</title>
        <authorList>
            <consortium name="US DOE Joint Genome Institute"/>
            <person name="Lucas S."/>
            <person name="Copeland A."/>
            <person name="Lapidus A."/>
            <person name="Cheng J.-F."/>
            <person name="Goodwin L."/>
            <person name="Pitluck S."/>
            <person name="Chertkov O."/>
            <person name="Held B."/>
            <person name="Detter J.C."/>
            <person name="Han C."/>
            <person name="Tapia R."/>
            <person name="Land M."/>
            <person name="Hauser L."/>
            <person name="Kyrpides N."/>
            <person name="Ivanova N."/>
            <person name="Ovchinnikova G."/>
            <person name="Pagani I."/>
            <person name="Gordon S."/>
            <person name="Woyke T."/>
        </authorList>
    </citation>
    <scope>NUCLEOTIDE SEQUENCE</scope>
    <source>
        <strain evidence="2">ATCC 19860</strain>
    </source>
</reference>
<keyword evidence="3" id="KW-1185">Reference proteome</keyword>
<evidence type="ECO:0000313" key="3">
    <source>
        <dbReference type="Proteomes" id="UP000002482"/>
    </source>
</evidence>
<name>F0Q6H4_PARA1</name>
<organism evidence="2 3">
    <name type="scientific">Paracidovorax avenae (strain ATCC 19860 / DSM 7227 / CCUG 15838 / JCM 20985 / LMG 2117 / NCPPB 1011)</name>
    <name type="common">Acidovorax avenae</name>
    <dbReference type="NCBI Taxonomy" id="643561"/>
    <lineage>
        <taxon>Bacteria</taxon>
        <taxon>Pseudomonadati</taxon>
        <taxon>Pseudomonadota</taxon>
        <taxon>Betaproteobacteria</taxon>
        <taxon>Burkholderiales</taxon>
        <taxon>Comamonadaceae</taxon>
        <taxon>Paracidovorax</taxon>
    </lineage>
</organism>
<dbReference type="EMBL" id="CP002521">
    <property type="protein sequence ID" value="ADX45727.1"/>
    <property type="molecule type" value="Genomic_DNA"/>
</dbReference>
<dbReference type="Proteomes" id="UP000002482">
    <property type="component" value="Chromosome"/>
</dbReference>
<dbReference type="KEGG" id="aaa:Acav_1809"/>
<proteinExistence type="predicted"/>
<dbReference type="HOGENOM" id="CLU_1140633_0_0_4"/>
<protein>
    <submittedName>
        <fullName evidence="2">Uncharacterized protein</fullName>
    </submittedName>
</protein>
<feature type="region of interest" description="Disordered" evidence="1">
    <location>
        <begin position="223"/>
        <end position="243"/>
    </location>
</feature>
<dbReference type="AlphaFoldDB" id="F0Q6H4"/>
<evidence type="ECO:0000256" key="1">
    <source>
        <dbReference type="SAM" id="MobiDB-lite"/>
    </source>
</evidence>
<sequence length="243" mass="26531">MEACQENRRVVVIAAACMPLQIPPESKTRTAPRPVRPSGWHAAATAALVLAATMAHAQLPSSPQAHGRARAHADADAIRKVDFRAYLLARGGLGKQLAEEFCERDPIRHITVQYADLLGHGDEQAIVEATTCAMGNGGADITEVFRRLPDGGLAPLPLDDTGYRDGNLYEGQRRTPRLEVRHGRLTRWFVRYGEGPEGGAPQIRRTIIYRWSRDRFVIDSVKDDAIGDSSPGTAPRRATVPPG</sequence>
<accession>F0Q6H4</accession>
<evidence type="ECO:0000313" key="2">
    <source>
        <dbReference type="EMBL" id="ADX45727.1"/>
    </source>
</evidence>